<accession>A0A8T2TNW7</accession>
<organism evidence="1 2">
    <name type="scientific">Ceratopteris richardii</name>
    <name type="common">Triangle waterfern</name>
    <dbReference type="NCBI Taxonomy" id="49495"/>
    <lineage>
        <taxon>Eukaryota</taxon>
        <taxon>Viridiplantae</taxon>
        <taxon>Streptophyta</taxon>
        <taxon>Embryophyta</taxon>
        <taxon>Tracheophyta</taxon>
        <taxon>Polypodiopsida</taxon>
        <taxon>Polypodiidae</taxon>
        <taxon>Polypodiales</taxon>
        <taxon>Pteridineae</taxon>
        <taxon>Pteridaceae</taxon>
        <taxon>Parkerioideae</taxon>
        <taxon>Ceratopteris</taxon>
    </lineage>
</organism>
<dbReference type="Proteomes" id="UP000825935">
    <property type="component" value="Chromosome 12"/>
</dbReference>
<proteinExistence type="predicted"/>
<evidence type="ECO:0000313" key="2">
    <source>
        <dbReference type="Proteomes" id="UP000825935"/>
    </source>
</evidence>
<name>A0A8T2TNW7_CERRI</name>
<keyword evidence="2" id="KW-1185">Reference proteome</keyword>
<gene>
    <name evidence="1" type="ORF">KP509_12G053500</name>
</gene>
<reference evidence="1" key="1">
    <citation type="submission" date="2021-08" db="EMBL/GenBank/DDBJ databases">
        <title>WGS assembly of Ceratopteris richardii.</title>
        <authorList>
            <person name="Marchant D.B."/>
            <person name="Chen G."/>
            <person name="Jenkins J."/>
            <person name="Shu S."/>
            <person name="Leebens-Mack J."/>
            <person name="Grimwood J."/>
            <person name="Schmutz J."/>
            <person name="Soltis P."/>
            <person name="Soltis D."/>
            <person name="Chen Z.-H."/>
        </authorList>
    </citation>
    <scope>NUCLEOTIDE SEQUENCE</scope>
    <source>
        <strain evidence="1">Whitten #5841</strain>
        <tissue evidence="1">Leaf</tissue>
    </source>
</reference>
<evidence type="ECO:0000313" key="1">
    <source>
        <dbReference type="EMBL" id="KAH7423396.1"/>
    </source>
</evidence>
<dbReference type="EMBL" id="CM035417">
    <property type="protein sequence ID" value="KAH7423396.1"/>
    <property type="molecule type" value="Genomic_DNA"/>
</dbReference>
<sequence>MWSVHLTTCPYAFPALHVAPLQLQPGEAFKVQRKLPFSGSLPSQRPPSCDRGLVSQRRTFVNLAVRTLHLILSAFRGIACTLDSGQPSKNSSPSISHSVTPLSFRASLLRVLTPQFSSPFSCRHRNLHRCLHPSTDSRESTRGILDIPSPGWESRIYHTQW</sequence>
<comment type="caution">
    <text evidence="1">The sequence shown here is derived from an EMBL/GenBank/DDBJ whole genome shotgun (WGS) entry which is preliminary data.</text>
</comment>
<protein>
    <submittedName>
        <fullName evidence="1">Uncharacterized protein</fullName>
    </submittedName>
</protein>
<dbReference type="AlphaFoldDB" id="A0A8T2TNW7"/>